<gene>
    <name evidence="1" type="ORF">KLO01_31870</name>
</gene>
<dbReference type="InterPro" id="IPR043733">
    <property type="entry name" value="DUF5677"/>
</dbReference>
<proteinExistence type="predicted"/>
<evidence type="ECO:0000313" key="1">
    <source>
        <dbReference type="EMBL" id="GEQ15140.1"/>
    </source>
</evidence>
<name>A0A512T4J6_9MICO</name>
<comment type="caution">
    <text evidence="1">The sequence shown here is derived from an EMBL/GenBank/DDBJ whole genome shotgun (WGS) entry which is preliminary data.</text>
</comment>
<dbReference type="OrthoDB" id="5181220at2"/>
<reference evidence="1 2" key="1">
    <citation type="submission" date="2019-07" db="EMBL/GenBank/DDBJ databases">
        <title>Whole genome shotgun sequence of Knoellia locipacati NBRC 109775.</title>
        <authorList>
            <person name="Hosoyama A."/>
            <person name="Uohara A."/>
            <person name="Ohji S."/>
            <person name="Ichikawa N."/>
        </authorList>
    </citation>
    <scope>NUCLEOTIDE SEQUENCE [LARGE SCALE GENOMIC DNA]</scope>
    <source>
        <strain evidence="1 2">NBRC 109775</strain>
    </source>
</reference>
<dbReference type="Proteomes" id="UP000321793">
    <property type="component" value="Unassembled WGS sequence"/>
</dbReference>
<dbReference type="Pfam" id="PF18928">
    <property type="entry name" value="DUF5677"/>
    <property type="match status" value="1"/>
</dbReference>
<protein>
    <submittedName>
        <fullName evidence="1">Uncharacterized protein</fullName>
    </submittedName>
</protein>
<sequence length="248" mass="27937">MDEDVDPARVKEIVQELLNDWDDFCRDGEMKLRPRRRKSREQIAVVLALTAHVHECARALLPYLPFQLTAAHAPVARTALETALTVMWIDKKPDAAGAFTNEEQRHRRSIATTMRAQGRLAEAQRVAHVGDEAWPSSAGSQNEARRFEQLTKEIGAEDVYLLYRILCGLTHPSVSLTDEYLIVDDAPVGFRFVPTPQPLQMSESLTWLLAASLLWSSRRVDYLEGSPRRSVLRRYGQELGTSPDAGSK</sequence>
<accession>A0A512T4J6</accession>
<dbReference type="RefSeq" id="WP_147066933.1">
    <property type="nucleotide sequence ID" value="NZ_BAABDN010000002.1"/>
</dbReference>
<organism evidence="1 2">
    <name type="scientific">Knoellia locipacati</name>
    <dbReference type="NCBI Taxonomy" id="882824"/>
    <lineage>
        <taxon>Bacteria</taxon>
        <taxon>Bacillati</taxon>
        <taxon>Actinomycetota</taxon>
        <taxon>Actinomycetes</taxon>
        <taxon>Micrococcales</taxon>
        <taxon>Intrasporangiaceae</taxon>
        <taxon>Knoellia</taxon>
    </lineage>
</organism>
<dbReference type="EMBL" id="BKBA01000012">
    <property type="protein sequence ID" value="GEQ15140.1"/>
    <property type="molecule type" value="Genomic_DNA"/>
</dbReference>
<evidence type="ECO:0000313" key="2">
    <source>
        <dbReference type="Proteomes" id="UP000321793"/>
    </source>
</evidence>
<keyword evidence="2" id="KW-1185">Reference proteome</keyword>
<dbReference type="AlphaFoldDB" id="A0A512T4J6"/>